<evidence type="ECO:0000313" key="2">
    <source>
        <dbReference type="Proteomes" id="UP000034740"/>
    </source>
</evidence>
<accession>A0A0G2ARS9</accession>
<dbReference type="AlphaFoldDB" id="A0A0G2ARS9"/>
<reference evidence="1 2" key="1">
    <citation type="journal article" date="2015" name="Nature">
        <title>rRNA introns, odd ribosomes, and small enigmatic genomes across a large radiation of phyla.</title>
        <authorList>
            <person name="Brown C.T."/>
            <person name="Hug L.A."/>
            <person name="Thomas B.C."/>
            <person name="Sharon I."/>
            <person name="Castelle C.J."/>
            <person name="Singh A."/>
            <person name="Wilkins M.J."/>
            <person name="Williams K.H."/>
            <person name="Banfield J.F."/>
        </authorList>
    </citation>
    <scope>NUCLEOTIDE SEQUENCE [LARGE SCALE GENOMIC DNA]</scope>
</reference>
<protein>
    <submittedName>
        <fullName evidence="1">Uncharacterized protein</fullName>
    </submittedName>
</protein>
<evidence type="ECO:0000313" key="1">
    <source>
        <dbReference type="EMBL" id="KKW35489.1"/>
    </source>
</evidence>
<name>A0A0G2ARS9_9BACT</name>
<dbReference type="EMBL" id="LCRO01000007">
    <property type="protein sequence ID" value="KKW35489.1"/>
    <property type="molecule type" value="Genomic_DNA"/>
</dbReference>
<proteinExistence type="predicted"/>
<dbReference type="Proteomes" id="UP000034740">
    <property type="component" value="Unassembled WGS sequence"/>
</dbReference>
<sequence length="204" mass="22987">MAARGDGLLILGRDFLREFAALQTFVESANIKAYLLRYDWQLIQIKAVVRRGHFVDFVYIAPEGRVAALVCRALGSLRLLRRLGVYLRKREVAENPCDIALIPVVVHYLVHCYVEILTEATLKVGVLDYLNRGIRIAQNMVLPGRICAHTLRVASGVPTGAALAGPKNCACDKCSRDHDNYRQNIILVHMSLFYKAFYQRNSLD</sequence>
<gene>
    <name evidence="1" type="ORF">UY83_C0007G0013</name>
</gene>
<comment type="caution">
    <text evidence="1">The sequence shown here is derived from an EMBL/GenBank/DDBJ whole genome shotgun (WGS) entry which is preliminary data.</text>
</comment>
<organism evidence="1 2">
    <name type="scientific">Candidatus Adlerbacteria bacterium GW2011_GWA1_54_10</name>
    <dbReference type="NCBI Taxonomy" id="1618605"/>
    <lineage>
        <taxon>Bacteria</taxon>
        <taxon>Candidatus Adleribacteriota</taxon>
    </lineage>
</organism>